<dbReference type="AlphaFoldDB" id="A0A936Z6I5"/>
<dbReference type="SUPFAM" id="SSF53300">
    <property type="entry name" value="vWA-like"/>
    <property type="match status" value="1"/>
</dbReference>
<name>A0A936Z6I5_9HYPH</name>
<sequence>MWYPKVPWLLSVLVTGLLTVAPAWHRAPTDVDLALVLAVDVSTSMDPDEQNLQRQGYVEAFRSPLVHHAIYTGMLGRIAVTYVEWAGAHTPGYQSVIIPWTILESPKDAIAFANGLARAPSHRVPGTSISKAIDFSMALLSSGDFRARRRVIDISGDGSNNQGGLVTEARDKAIARGVTINGLPIMLKEPERGENATLDAYYRDCVIGGSNAFMIPVRERKQFLMETRAKIVREIADAAGPGSLAHSVGGRPLTECDTSESVWDDFAPDPHAPGIGSGHDL</sequence>
<proteinExistence type="predicted"/>
<dbReference type="CDD" id="cd00198">
    <property type="entry name" value="vWFA"/>
    <property type="match status" value="1"/>
</dbReference>
<dbReference type="InterPro" id="IPR036465">
    <property type="entry name" value="vWFA_dom_sf"/>
</dbReference>
<dbReference type="InterPro" id="IPR010607">
    <property type="entry name" value="DUF1194"/>
</dbReference>
<comment type="caution">
    <text evidence="1">The sequence shown here is derived from an EMBL/GenBank/DDBJ whole genome shotgun (WGS) entry which is preliminary data.</text>
</comment>
<dbReference type="Proteomes" id="UP000605848">
    <property type="component" value="Unassembled WGS sequence"/>
</dbReference>
<dbReference type="Gene3D" id="3.40.50.410">
    <property type="entry name" value="von Willebrand factor, type A domain"/>
    <property type="match status" value="1"/>
</dbReference>
<dbReference type="EMBL" id="JAEQMY010000011">
    <property type="protein sequence ID" value="MBL0404253.1"/>
    <property type="molecule type" value="Genomic_DNA"/>
</dbReference>
<reference evidence="1" key="1">
    <citation type="submission" date="2021-01" db="EMBL/GenBank/DDBJ databases">
        <title>Microvirga sp.</title>
        <authorList>
            <person name="Kim M.K."/>
        </authorList>
    </citation>
    <scope>NUCLEOTIDE SEQUENCE</scope>
    <source>
        <strain evidence="1">5420S-16</strain>
    </source>
</reference>
<evidence type="ECO:0000313" key="1">
    <source>
        <dbReference type="EMBL" id="MBL0404253.1"/>
    </source>
</evidence>
<accession>A0A936Z6I5</accession>
<evidence type="ECO:0000313" key="2">
    <source>
        <dbReference type="Proteomes" id="UP000605848"/>
    </source>
</evidence>
<dbReference type="RefSeq" id="WP_202058749.1">
    <property type="nucleotide sequence ID" value="NZ_JAEQMY010000011.1"/>
</dbReference>
<dbReference type="Pfam" id="PF06707">
    <property type="entry name" value="DUF1194"/>
    <property type="match status" value="1"/>
</dbReference>
<keyword evidence="2" id="KW-1185">Reference proteome</keyword>
<protein>
    <submittedName>
        <fullName evidence="1">DUF1194 domain-containing protein</fullName>
    </submittedName>
</protein>
<organism evidence="1 2">
    <name type="scientific">Microvirga aerilata</name>
    <dbReference type="NCBI Taxonomy" id="670292"/>
    <lineage>
        <taxon>Bacteria</taxon>
        <taxon>Pseudomonadati</taxon>
        <taxon>Pseudomonadota</taxon>
        <taxon>Alphaproteobacteria</taxon>
        <taxon>Hyphomicrobiales</taxon>
        <taxon>Methylobacteriaceae</taxon>
        <taxon>Microvirga</taxon>
    </lineage>
</organism>
<gene>
    <name evidence="1" type="ORF">JKG68_09765</name>
</gene>